<keyword evidence="5" id="KW-1185">Reference proteome</keyword>
<keyword evidence="2" id="KW-1133">Transmembrane helix</keyword>
<feature type="domain" description="Inner membrane component" evidence="3">
    <location>
        <begin position="108"/>
        <end position="140"/>
    </location>
</feature>
<feature type="compositionally biased region" description="Acidic residues" evidence="1">
    <location>
        <begin position="183"/>
        <end position="234"/>
    </location>
</feature>
<organism evidence="4 5">
    <name type="scientific">Plakobranchus ocellatus</name>
    <dbReference type="NCBI Taxonomy" id="259542"/>
    <lineage>
        <taxon>Eukaryota</taxon>
        <taxon>Metazoa</taxon>
        <taxon>Spiralia</taxon>
        <taxon>Lophotrochozoa</taxon>
        <taxon>Mollusca</taxon>
        <taxon>Gastropoda</taxon>
        <taxon>Heterobranchia</taxon>
        <taxon>Euthyneura</taxon>
        <taxon>Panpulmonata</taxon>
        <taxon>Sacoglossa</taxon>
        <taxon>Placobranchoidea</taxon>
        <taxon>Plakobranchidae</taxon>
        <taxon>Plakobranchus</taxon>
    </lineage>
</organism>
<accession>A0AAV3Y8D5</accession>
<feature type="transmembrane region" description="Helical" evidence="2">
    <location>
        <begin position="116"/>
        <end position="136"/>
    </location>
</feature>
<feature type="region of interest" description="Disordered" evidence="1">
    <location>
        <begin position="183"/>
        <end position="242"/>
    </location>
</feature>
<evidence type="ECO:0000313" key="4">
    <source>
        <dbReference type="EMBL" id="GFN79384.1"/>
    </source>
</evidence>
<reference evidence="4 5" key="1">
    <citation type="journal article" date="2021" name="Elife">
        <title>Chloroplast acquisition without the gene transfer in kleptoplastic sea slugs, Plakobranchus ocellatus.</title>
        <authorList>
            <person name="Maeda T."/>
            <person name="Takahashi S."/>
            <person name="Yoshida T."/>
            <person name="Shimamura S."/>
            <person name="Takaki Y."/>
            <person name="Nagai Y."/>
            <person name="Toyoda A."/>
            <person name="Suzuki Y."/>
            <person name="Arimoto A."/>
            <person name="Ishii H."/>
            <person name="Satoh N."/>
            <person name="Nishiyama T."/>
            <person name="Hasebe M."/>
            <person name="Maruyama T."/>
            <person name="Minagawa J."/>
            <person name="Obokata J."/>
            <person name="Shigenobu S."/>
        </authorList>
    </citation>
    <scope>NUCLEOTIDE SEQUENCE [LARGE SCALE GENOMIC DNA]</scope>
</reference>
<protein>
    <recommendedName>
        <fullName evidence="3">Inner membrane component domain-containing protein</fullName>
    </recommendedName>
</protein>
<name>A0AAV3Y8D5_9GAST</name>
<evidence type="ECO:0000313" key="5">
    <source>
        <dbReference type="Proteomes" id="UP000735302"/>
    </source>
</evidence>
<dbReference type="Proteomes" id="UP000735302">
    <property type="component" value="Unassembled WGS sequence"/>
</dbReference>
<keyword evidence="2" id="KW-0472">Membrane</keyword>
<keyword evidence="2" id="KW-0812">Transmembrane</keyword>
<dbReference type="AlphaFoldDB" id="A0AAV3Y8D5"/>
<dbReference type="Pfam" id="PF03733">
    <property type="entry name" value="YccF"/>
    <property type="match status" value="1"/>
</dbReference>
<comment type="caution">
    <text evidence="4">The sequence shown here is derived from an EMBL/GenBank/DDBJ whole genome shotgun (WGS) entry which is preliminary data.</text>
</comment>
<dbReference type="InterPro" id="IPR005185">
    <property type="entry name" value="YccF"/>
</dbReference>
<proteinExistence type="predicted"/>
<dbReference type="EMBL" id="BLXT01000663">
    <property type="protein sequence ID" value="GFN79384.1"/>
    <property type="molecule type" value="Genomic_DNA"/>
</dbReference>
<evidence type="ECO:0000256" key="2">
    <source>
        <dbReference type="SAM" id="Phobius"/>
    </source>
</evidence>
<sequence length="256" mass="29069">MTVQDTIQSLIIVRIHVPTNIFARFIGGYSLVALLLPARRVGSVGQCQLFIYCFIVREEKLAQFGLRIWKSRVTTGPVVSSTEIIHHLYDYHIPAVGLQTQVSTLRVSNVLYTLLLGWWLALLYMIVGCLMFLTILGKQYDDSRDDNNSHDVDEDDGDNDYKPFLPMVMYMMIIGNGGEDKDDYDDNFGDDDCDEVDDDGDDDYDDYDDSTTASDDDVDNDYDSDDYDDDDGHEVDDKDANSQNTATFVMMMAILY</sequence>
<evidence type="ECO:0000259" key="3">
    <source>
        <dbReference type="Pfam" id="PF03733"/>
    </source>
</evidence>
<gene>
    <name evidence="4" type="ORF">PoB_000589000</name>
</gene>
<feature type="transmembrane region" description="Helical" evidence="2">
    <location>
        <begin position="21"/>
        <end position="38"/>
    </location>
</feature>
<evidence type="ECO:0000256" key="1">
    <source>
        <dbReference type="SAM" id="MobiDB-lite"/>
    </source>
</evidence>